<accession>A0A9N9JIR8</accession>
<evidence type="ECO:0000256" key="2">
    <source>
        <dbReference type="ARBA" id="ARBA00023253"/>
    </source>
</evidence>
<dbReference type="InterPro" id="IPR019378">
    <property type="entry name" value="GDP-Fuc_O-FucTrfase"/>
</dbReference>
<dbReference type="CDD" id="cd11296">
    <property type="entry name" value="O-FucT_like"/>
    <property type="match status" value="1"/>
</dbReference>
<comment type="caution">
    <text evidence="4">The sequence shown here is derived from an EMBL/GenBank/DDBJ whole genome shotgun (WGS) entry which is preliminary data.</text>
</comment>
<dbReference type="Proteomes" id="UP000789759">
    <property type="component" value="Unassembled WGS sequence"/>
</dbReference>
<dbReference type="GO" id="GO:0006004">
    <property type="term" value="P:fucose metabolic process"/>
    <property type="evidence" value="ECO:0007669"/>
    <property type="project" value="UniProtKB-KW"/>
</dbReference>
<keyword evidence="1" id="KW-0808">Transferase</keyword>
<dbReference type="GO" id="GO:0016740">
    <property type="term" value="F:transferase activity"/>
    <property type="evidence" value="ECO:0007669"/>
    <property type="project" value="UniProtKB-KW"/>
</dbReference>
<dbReference type="Pfam" id="PF10250">
    <property type="entry name" value="O-FucT"/>
    <property type="match status" value="1"/>
</dbReference>
<evidence type="ECO:0000256" key="3">
    <source>
        <dbReference type="ARBA" id="ARBA00023277"/>
    </source>
</evidence>
<gene>
    <name evidence="4" type="ORF">CPELLU_LOCUS16543</name>
</gene>
<evidence type="ECO:0000313" key="5">
    <source>
        <dbReference type="Proteomes" id="UP000789759"/>
    </source>
</evidence>
<organism evidence="4 5">
    <name type="scientific">Cetraspora pellucida</name>
    <dbReference type="NCBI Taxonomy" id="1433469"/>
    <lineage>
        <taxon>Eukaryota</taxon>
        <taxon>Fungi</taxon>
        <taxon>Fungi incertae sedis</taxon>
        <taxon>Mucoromycota</taxon>
        <taxon>Glomeromycotina</taxon>
        <taxon>Glomeromycetes</taxon>
        <taxon>Diversisporales</taxon>
        <taxon>Gigasporaceae</taxon>
        <taxon>Cetraspora</taxon>
    </lineage>
</organism>
<dbReference type="AlphaFoldDB" id="A0A9N9JIR8"/>
<evidence type="ECO:0000256" key="1">
    <source>
        <dbReference type="ARBA" id="ARBA00022679"/>
    </source>
</evidence>
<sequence length="326" mass="37633">MLAYLTNRTLIIPPIIVNKKICFSGFDKLYNKLNSSFPMMNWDDLLDFTPLKDHVPMINRGLNFNLDSLKKSLGLNDDVSGNNGKSDIYFIRGGRRYGIEFFDVIDNNKQLKEYQKKVFIDDIKNRNETLIHFGSLHGSKRIILKKPENRNFLRKIKEDLKFNHPILVDCAKKITNDLGGTRSFIGVHLRTGDGIFKSERYRNIRTIFDKISNYSKNHNFTNNLLRKSLPNNVPKNILKCLESPASLVTYIATDEKTPKKVFGSKLNPCTFILSDFNTHLEPLNHLKFKSFFRSLVDLMVVSNGGAFIGTRRSTFSKVAQEFYEFQ</sequence>
<dbReference type="EMBL" id="CAJVQA010024788">
    <property type="protein sequence ID" value="CAG8783702.1"/>
    <property type="molecule type" value="Genomic_DNA"/>
</dbReference>
<reference evidence="4" key="1">
    <citation type="submission" date="2021-06" db="EMBL/GenBank/DDBJ databases">
        <authorList>
            <person name="Kallberg Y."/>
            <person name="Tangrot J."/>
            <person name="Rosling A."/>
        </authorList>
    </citation>
    <scope>NUCLEOTIDE SEQUENCE</scope>
    <source>
        <strain evidence="4">FL966</strain>
    </source>
</reference>
<dbReference type="OrthoDB" id="1882547at2759"/>
<dbReference type="Gene3D" id="3.40.50.11350">
    <property type="match status" value="1"/>
</dbReference>
<name>A0A9N9JIR8_9GLOM</name>
<keyword evidence="5" id="KW-1185">Reference proteome</keyword>
<protein>
    <submittedName>
        <fullName evidence="4">4202_t:CDS:1</fullName>
    </submittedName>
</protein>
<proteinExistence type="predicted"/>
<keyword evidence="2" id="KW-0294">Fucose metabolism</keyword>
<evidence type="ECO:0000313" key="4">
    <source>
        <dbReference type="EMBL" id="CAG8783702.1"/>
    </source>
</evidence>
<keyword evidence="3" id="KW-0119">Carbohydrate metabolism</keyword>